<proteinExistence type="predicted"/>
<evidence type="ECO:0000313" key="3">
    <source>
        <dbReference type="EMBL" id="KKL89923.1"/>
    </source>
</evidence>
<dbReference type="Pfam" id="PF21157">
    <property type="entry name" value="DksA_N"/>
    <property type="match status" value="1"/>
</dbReference>
<gene>
    <name evidence="3" type="ORF">LCGC14_1909880</name>
</gene>
<dbReference type="EMBL" id="LAZR01020154">
    <property type="protein sequence ID" value="KKL89923.1"/>
    <property type="molecule type" value="Genomic_DNA"/>
</dbReference>
<dbReference type="AlphaFoldDB" id="A0A0F9FUI6"/>
<feature type="compositionally biased region" description="Basic and acidic residues" evidence="1">
    <location>
        <begin position="7"/>
        <end position="24"/>
    </location>
</feature>
<evidence type="ECO:0000259" key="2">
    <source>
        <dbReference type="Pfam" id="PF21157"/>
    </source>
</evidence>
<dbReference type="InterPro" id="IPR037187">
    <property type="entry name" value="DnaK_N"/>
</dbReference>
<dbReference type="InterPro" id="IPR009045">
    <property type="entry name" value="Zn_M74/Hedgehog-like"/>
</dbReference>
<comment type="caution">
    <text evidence="3">The sequence shown here is derived from an EMBL/GenBank/DDBJ whole genome shotgun (WGS) entry which is preliminary data.</text>
</comment>
<feature type="domain" description="DnaK suppressor protein DksA N-terminal" evidence="2">
    <location>
        <begin position="54"/>
        <end position="104"/>
    </location>
</feature>
<feature type="non-terminal residue" evidence="3">
    <location>
        <position position="1"/>
    </location>
</feature>
<protein>
    <recommendedName>
        <fullName evidence="2">DnaK suppressor protein DksA N-terminal domain-containing protein</fullName>
    </recommendedName>
</protein>
<accession>A0A0F9FUI6</accession>
<name>A0A0F9FUI6_9ZZZZ</name>
<organism evidence="3">
    <name type="scientific">marine sediment metagenome</name>
    <dbReference type="NCBI Taxonomy" id="412755"/>
    <lineage>
        <taxon>unclassified sequences</taxon>
        <taxon>metagenomes</taxon>
        <taxon>ecological metagenomes</taxon>
    </lineage>
</organism>
<dbReference type="InterPro" id="IPR048489">
    <property type="entry name" value="DksA_N"/>
</dbReference>
<feature type="region of interest" description="Disordered" evidence="1">
    <location>
        <begin position="1"/>
        <end position="24"/>
    </location>
</feature>
<dbReference type="SUPFAM" id="SSF55166">
    <property type="entry name" value="Hedgehog/DD-peptidase"/>
    <property type="match status" value="1"/>
</dbReference>
<dbReference type="Gene3D" id="3.30.1380.10">
    <property type="match status" value="1"/>
</dbReference>
<reference evidence="3" key="1">
    <citation type="journal article" date="2015" name="Nature">
        <title>Complex archaea that bridge the gap between prokaryotes and eukaryotes.</title>
        <authorList>
            <person name="Spang A."/>
            <person name="Saw J.H."/>
            <person name="Jorgensen S.L."/>
            <person name="Zaremba-Niedzwiedzka K."/>
            <person name="Martijn J."/>
            <person name="Lind A.E."/>
            <person name="van Eijk R."/>
            <person name="Schleper C."/>
            <person name="Guy L."/>
            <person name="Ettema T.J."/>
        </authorList>
    </citation>
    <scope>NUCLEOTIDE SEQUENCE</scope>
</reference>
<dbReference type="SUPFAM" id="SSF109635">
    <property type="entry name" value="DnaK suppressor protein DksA, alpha-hairpin domain"/>
    <property type="match status" value="1"/>
</dbReference>
<evidence type="ECO:0000256" key="1">
    <source>
        <dbReference type="SAM" id="MobiDB-lite"/>
    </source>
</evidence>
<sequence length="240" mass="27909">ARPGSNGRDEPAREEGAKTPRREVMLDKALKRPKVTLPDDYRPSEDEPFMHDHQRAYFRRKLLTWREDILRSTKETLQHLQDDSAQHADMADRASSESERALELLLLVQRARNWYKAPIWISSFARTPGHNTAVGGVKNSQHILYPYRPQDGRAAVDMLPDRKSPKLKPRATQQDAIRTLATWAWQQPEVTAMGIFEDFLHLDNRPLKRRKTRILWGDDHELIHLFTTSKQFSSRLADAR</sequence>